<feature type="binding site" evidence="6">
    <location>
        <position position="251"/>
    </location>
    <ligand>
        <name>ATP</name>
        <dbReference type="ChEBI" id="CHEBI:30616"/>
    </ligand>
</feature>
<dbReference type="SUPFAM" id="SSF56112">
    <property type="entry name" value="Protein kinase-like (PK-like)"/>
    <property type="match status" value="1"/>
</dbReference>
<comment type="caution">
    <text evidence="9">The sequence shown here is derived from an EMBL/GenBank/DDBJ whole genome shotgun (WGS) entry which is preliminary data.</text>
</comment>
<protein>
    <recommendedName>
        <fullName evidence="8">Protein kinase domain-containing protein</fullName>
    </recommendedName>
</protein>
<dbReference type="InterPro" id="IPR017441">
    <property type="entry name" value="Protein_kinase_ATP_BS"/>
</dbReference>
<keyword evidence="4" id="KW-0418">Kinase</keyword>
<evidence type="ECO:0000313" key="10">
    <source>
        <dbReference type="Proteomes" id="UP001054902"/>
    </source>
</evidence>
<keyword evidence="3 6" id="KW-0547">Nucleotide-binding</keyword>
<dbReference type="EMBL" id="BLLK01000046">
    <property type="protein sequence ID" value="GFH52917.1"/>
    <property type="molecule type" value="Genomic_DNA"/>
</dbReference>
<feature type="compositionally biased region" description="Acidic residues" evidence="7">
    <location>
        <begin position="435"/>
        <end position="447"/>
    </location>
</feature>
<dbReference type="Gene3D" id="1.10.510.10">
    <property type="entry name" value="Transferase(Phosphotransferase) domain 1"/>
    <property type="match status" value="1"/>
</dbReference>
<dbReference type="AlphaFoldDB" id="A0AAD3CVC7"/>
<dbReference type="InterPro" id="IPR019734">
    <property type="entry name" value="TPR_rpt"/>
</dbReference>
<dbReference type="GO" id="GO:0004674">
    <property type="term" value="F:protein serine/threonine kinase activity"/>
    <property type="evidence" value="ECO:0007669"/>
    <property type="project" value="UniProtKB-KW"/>
</dbReference>
<dbReference type="InterPro" id="IPR000719">
    <property type="entry name" value="Prot_kinase_dom"/>
</dbReference>
<dbReference type="InterPro" id="IPR011990">
    <property type="entry name" value="TPR-like_helical_dom_sf"/>
</dbReference>
<name>A0AAD3CVC7_9STRA</name>
<evidence type="ECO:0000256" key="4">
    <source>
        <dbReference type="ARBA" id="ARBA00022777"/>
    </source>
</evidence>
<reference evidence="9 10" key="1">
    <citation type="journal article" date="2021" name="Sci. Rep.">
        <title>The genome of the diatom Chaetoceros tenuissimus carries an ancient integrated fragment of an extant virus.</title>
        <authorList>
            <person name="Hongo Y."/>
            <person name="Kimura K."/>
            <person name="Takaki Y."/>
            <person name="Yoshida Y."/>
            <person name="Baba S."/>
            <person name="Kobayashi G."/>
            <person name="Nagasaki K."/>
            <person name="Hano T."/>
            <person name="Tomaru Y."/>
        </authorList>
    </citation>
    <scope>NUCLEOTIDE SEQUENCE [LARGE SCALE GENOMIC DNA]</scope>
    <source>
        <strain evidence="9 10">NIES-3715</strain>
    </source>
</reference>
<dbReference type="SUPFAM" id="SSF48452">
    <property type="entry name" value="TPR-like"/>
    <property type="match status" value="1"/>
</dbReference>
<evidence type="ECO:0000256" key="7">
    <source>
        <dbReference type="SAM" id="MobiDB-lite"/>
    </source>
</evidence>
<dbReference type="Gene3D" id="1.25.40.10">
    <property type="entry name" value="Tetratricopeptide repeat domain"/>
    <property type="match status" value="1"/>
</dbReference>
<feature type="compositionally biased region" description="Acidic residues" evidence="7">
    <location>
        <begin position="893"/>
        <end position="911"/>
    </location>
</feature>
<sequence>MIPSFNPEHHKEEDEWGHHASVPEAAPEDHSVQDLRQMANAAFANQDLDSAVPLYSMAIEKLLEEQTEKNKDAKSINDYDPKDIELMIILLTNRSVCLYKMESFEEAKVDAEQAWNVSQNTSAKAAFRLAKAHLALLEFDQAIQVLQTAIQSTTSQMEQTTDSEEQKTLVKMKQELEKLLQLSHTKSLNQKNIPQAAELSKLTSIVNLPQDGTVYQPSFRHFETLEHLGEGNYSRVVSVRHVVTNEMFALKILEKKKVESLGKRQHPNVYNEIEMEKRVLGQRLQLVPENDPFKEGSKRIVNLYHTFQDYNNLYYLMDLPTHNGGGDLWSTIRSCKKHGSKMVGTHPSLARIHLFQLLQALEFIHSRGIVHRDLKAENLLLDAKGNLVLIDFGTAKDLIEREFNGPEFVGTPDFMAPEAIAGPAKRKKRQKSEDYSSDDDDDEDEELEERKEGEDDYATEGKYGGADHTLDLWAFGIVAYQLLTGSTPFASPSQYLAFLKIQRGLLCRPTGIADDDAWDLITKLMKVEPSERLGADCFKYIPGKDGARNQMVQKEYGKGYDSIRNHPYFKDLHEEEMRKRSSNSHENKRPIPSLRDLCVPACAELAIQDSTNLALDKQHPPGDGSSHDFLRLKEYDRRRVMDYLDRCRVLSQPRIYRRFFKTKQEARLGKVRESTRDFVGLTQMNDKHYQFPMKDSENVDEERSDVIETIFPIRYMHVSNPLFDKDTNLACSEEERKTHISALKESLKKVNRTRPKIVVASGYLDDECRKFMGKVNESIPVALNDGTNFFAFWSRGGQGLVLRTSDFVGVDKDIAKRCDQAMWLKQELEQSRMTRHHSFAFVDCCPDALPEWLIKLLAKGRVLCLFGPSGGAAPSERVVTYFSKKEAKKEENGDGGEEDDDSMSIEEDDDASTSSLESDAPNEEYKMKIISRSDGTLRCWQLEEYGAWNFEKDY</sequence>
<feature type="region of interest" description="Disordered" evidence="7">
    <location>
        <begin position="419"/>
        <end position="462"/>
    </location>
</feature>
<dbReference type="InterPro" id="IPR011009">
    <property type="entry name" value="Kinase-like_dom_sf"/>
</dbReference>
<keyword evidence="1" id="KW-0723">Serine/threonine-protein kinase</keyword>
<dbReference type="PROSITE" id="PS50011">
    <property type="entry name" value="PROTEIN_KINASE_DOM"/>
    <property type="match status" value="1"/>
</dbReference>
<dbReference type="PROSITE" id="PS00107">
    <property type="entry name" value="PROTEIN_KINASE_ATP"/>
    <property type="match status" value="1"/>
</dbReference>
<dbReference type="Pfam" id="PF00069">
    <property type="entry name" value="Pkinase"/>
    <property type="match status" value="1"/>
</dbReference>
<dbReference type="SMART" id="SM00028">
    <property type="entry name" value="TPR"/>
    <property type="match status" value="3"/>
</dbReference>
<evidence type="ECO:0000259" key="8">
    <source>
        <dbReference type="PROSITE" id="PS50011"/>
    </source>
</evidence>
<gene>
    <name evidence="9" type="ORF">CTEN210_09393</name>
</gene>
<proteinExistence type="predicted"/>
<dbReference type="SMART" id="SM00220">
    <property type="entry name" value="S_TKc"/>
    <property type="match status" value="1"/>
</dbReference>
<evidence type="ECO:0000256" key="3">
    <source>
        <dbReference type="ARBA" id="ARBA00022741"/>
    </source>
</evidence>
<keyword evidence="5 6" id="KW-0067">ATP-binding</keyword>
<dbReference type="GO" id="GO:0005524">
    <property type="term" value="F:ATP binding"/>
    <property type="evidence" value="ECO:0007669"/>
    <property type="project" value="UniProtKB-UniRule"/>
</dbReference>
<feature type="region of interest" description="Disordered" evidence="7">
    <location>
        <begin position="886"/>
        <end position="927"/>
    </location>
</feature>
<feature type="region of interest" description="Disordered" evidence="7">
    <location>
        <begin position="1"/>
        <end position="31"/>
    </location>
</feature>
<evidence type="ECO:0000256" key="5">
    <source>
        <dbReference type="ARBA" id="ARBA00022840"/>
    </source>
</evidence>
<accession>A0AAD3CVC7</accession>
<dbReference type="InterPro" id="IPR008271">
    <property type="entry name" value="Ser/Thr_kinase_AS"/>
</dbReference>
<dbReference type="Gene3D" id="3.30.200.20">
    <property type="entry name" value="Phosphorylase Kinase, domain 1"/>
    <property type="match status" value="1"/>
</dbReference>
<evidence type="ECO:0000313" key="9">
    <source>
        <dbReference type="EMBL" id="GFH52917.1"/>
    </source>
</evidence>
<feature type="compositionally biased region" description="Basic and acidic residues" evidence="7">
    <location>
        <begin position="7"/>
        <end position="18"/>
    </location>
</feature>
<feature type="domain" description="Protein kinase" evidence="8">
    <location>
        <begin position="222"/>
        <end position="569"/>
    </location>
</feature>
<dbReference type="PROSITE" id="PS00108">
    <property type="entry name" value="PROTEIN_KINASE_ST"/>
    <property type="match status" value="1"/>
</dbReference>
<organism evidence="9 10">
    <name type="scientific">Chaetoceros tenuissimus</name>
    <dbReference type="NCBI Taxonomy" id="426638"/>
    <lineage>
        <taxon>Eukaryota</taxon>
        <taxon>Sar</taxon>
        <taxon>Stramenopiles</taxon>
        <taxon>Ochrophyta</taxon>
        <taxon>Bacillariophyta</taxon>
        <taxon>Coscinodiscophyceae</taxon>
        <taxon>Chaetocerotophycidae</taxon>
        <taxon>Chaetocerotales</taxon>
        <taxon>Chaetocerotaceae</taxon>
        <taxon>Chaetoceros</taxon>
    </lineage>
</organism>
<dbReference type="PANTHER" id="PTHR24353">
    <property type="entry name" value="CYCLIC NUCLEOTIDE-DEPENDENT PROTEIN KINASE"/>
    <property type="match status" value="1"/>
</dbReference>
<evidence type="ECO:0000256" key="6">
    <source>
        <dbReference type="PROSITE-ProRule" id="PRU10141"/>
    </source>
</evidence>
<evidence type="ECO:0000256" key="2">
    <source>
        <dbReference type="ARBA" id="ARBA00022679"/>
    </source>
</evidence>
<keyword evidence="10" id="KW-1185">Reference proteome</keyword>
<dbReference type="Proteomes" id="UP001054902">
    <property type="component" value="Unassembled WGS sequence"/>
</dbReference>
<evidence type="ECO:0000256" key="1">
    <source>
        <dbReference type="ARBA" id="ARBA00022527"/>
    </source>
</evidence>
<keyword evidence="2" id="KW-0808">Transferase</keyword>